<dbReference type="AlphaFoldDB" id="A0A951P872"/>
<organism evidence="1 2">
    <name type="scientific">Pegethrix bostrychoides GSE-TBD4-15B</name>
    <dbReference type="NCBI Taxonomy" id="2839662"/>
    <lineage>
        <taxon>Bacteria</taxon>
        <taxon>Bacillati</taxon>
        <taxon>Cyanobacteriota</taxon>
        <taxon>Cyanophyceae</taxon>
        <taxon>Oculatellales</taxon>
        <taxon>Oculatellaceae</taxon>
        <taxon>Pegethrix</taxon>
    </lineage>
</organism>
<proteinExistence type="predicted"/>
<evidence type="ECO:0000313" key="1">
    <source>
        <dbReference type="EMBL" id="MBW4464320.1"/>
    </source>
</evidence>
<reference evidence="1" key="1">
    <citation type="submission" date="2021-05" db="EMBL/GenBank/DDBJ databases">
        <authorList>
            <person name="Pietrasiak N."/>
            <person name="Ward R."/>
            <person name="Stajich J.E."/>
            <person name="Kurbessoian T."/>
        </authorList>
    </citation>
    <scope>NUCLEOTIDE SEQUENCE</scope>
    <source>
        <strain evidence="1">GSE-TBD4-15B</strain>
    </source>
</reference>
<accession>A0A951P872</accession>
<dbReference type="Proteomes" id="UP000707356">
    <property type="component" value="Unassembled WGS sequence"/>
</dbReference>
<dbReference type="EMBL" id="JAHHHV010000011">
    <property type="protein sequence ID" value="MBW4464320.1"/>
    <property type="molecule type" value="Genomic_DNA"/>
</dbReference>
<protein>
    <submittedName>
        <fullName evidence="1">Uncharacterized protein</fullName>
    </submittedName>
</protein>
<evidence type="ECO:0000313" key="2">
    <source>
        <dbReference type="Proteomes" id="UP000707356"/>
    </source>
</evidence>
<sequence>MESSQASLSAQAKQGDAKAIATLLNYKLQPKGITAKTSIKGSCLHIMLEAAKTPVQKPLVDFLRKSFAGFMVDAWCTVRVYGRQVGEEIPDWAEEFKVEPRLNQDLAALAKQGDVKAISTLVNQRLQSSSAVAKVNLKDDCLQIMIEATEVPNQEKIVLLLQSVIQELGLQSINKLKLYGKLSGEDFPDWQEEVRLLTGKSDLQETQAFGLDLSLSSKTIKQASPLSTVQEFDSIGLSNQLYTILQTTCYQHLSHKINSEDDKSIHEIVEDFIDELETDLKLDIDQFTKQAVSSTQPFGLKLNVAEIQTIVSDIMISDFAKVRLAKSEI</sequence>
<gene>
    <name evidence="1" type="ORF">KME07_02620</name>
</gene>
<name>A0A951P872_9CYAN</name>
<reference evidence="1" key="2">
    <citation type="journal article" date="2022" name="Microbiol. Resour. Announc.">
        <title>Metagenome Sequencing to Explore Phylogenomics of Terrestrial Cyanobacteria.</title>
        <authorList>
            <person name="Ward R.D."/>
            <person name="Stajich J.E."/>
            <person name="Johansen J.R."/>
            <person name="Huntemann M."/>
            <person name="Clum A."/>
            <person name="Foster B."/>
            <person name="Foster B."/>
            <person name="Roux S."/>
            <person name="Palaniappan K."/>
            <person name="Varghese N."/>
            <person name="Mukherjee S."/>
            <person name="Reddy T.B.K."/>
            <person name="Daum C."/>
            <person name="Copeland A."/>
            <person name="Chen I.A."/>
            <person name="Ivanova N.N."/>
            <person name="Kyrpides N.C."/>
            <person name="Shapiro N."/>
            <person name="Eloe-Fadrosh E.A."/>
            <person name="Pietrasiak N."/>
        </authorList>
    </citation>
    <scope>NUCLEOTIDE SEQUENCE</scope>
    <source>
        <strain evidence="1">GSE-TBD4-15B</strain>
    </source>
</reference>
<comment type="caution">
    <text evidence="1">The sequence shown here is derived from an EMBL/GenBank/DDBJ whole genome shotgun (WGS) entry which is preliminary data.</text>
</comment>